<evidence type="ECO:0000256" key="1">
    <source>
        <dbReference type="ARBA" id="ARBA00001917"/>
    </source>
</evidence>
<dbReference type="PANTHER" id="PTHR30543">
    <property type="entry name" value="CHROMATE REDUCTASE"/>
    <property type="match status" value="1"/>
</dbReference>
<proteinExistence type="predicted"/>
<reference evidence="4 5" key="1">
    <citation type="submission" date="2023-12" db="EMBL/GenBank/DDBJ databases">
        <title>Marinobacter qingdaonensis sp. nov., isolated from the intertidal sediment of Qingdao, PR China.</title>
        <authorList>
            <person name="Li Y."/>
        </authorList>
    </citation>
    <scope>NUCLEOTIDE SEQUENCE [LARGE SCALE GENOMIC DNA]</scope>
    <source>
        <strain evidence="4 5">ASW11-75</strain>
    </source>
</reference>
<evidence type="ECO:0000259" key="3">
    <source>
        <dbReference type="Pfam" id="PF03358"/>
    </source>
</evidence>
<dbReference type="InterPro" id="IPR050712">
    <property type="entry name" value="NAD(P)H-dep_reductase"/>
</dbReference>
<comment type="cofactor">
    <cofactor evidence="1">
        <name>FMN</name>
        <dbReference type="ChEBI" id="CHEBI:58210"/>
    </cofactor>
</comment>
<dbReference type="GO" id="GO:0016491">
    <property type="term" value="F:oxidoreductase activity"/>
    <property type="evidence" value="ECO:0007669"/>
    <property type="project" value="UniProtKB-KW"/>
</dbReference>
<dbReference type="Pfam" id="PF03358">
    <property type="entry name" value="FMN_red"/>
    <property type="match status" value="1"/>
</dbReference>
<dbReference type="InterPro" id="IPR005025">
    <property type="entry name" value="FMN_Rdtase-like_dom"/>
</dbReference>
<sequence length="188" mass="21331">MSLKLHTIICSTRPGRVGPSVAKWFNEFANGQGQFESTLVDLADFQLPVYNEPHHPRLQKYEHEHTRAWSKSVSDADGYAFVIPEYNYCPPPSFMNALDYVYNEWNYKPCGFVSYGGVSGGLRSAQLAKQLATSVKMMPMMEGVMVQAPWSLLDDEKNFVPNEHHEDSGKALLTELEKWARALKTIRT</sequence>
<comment type="caution">
    <text evidence="4">The sequence shown here is derived from an EMBL/GenBank/DDBJ whole genome shotgun (WGS) entry which is preliminary data.</text>
</comment>
<name>A0ABU5P2A4_9GAMM</name>
<dbReference type="InterPro" id="IPR029039">
    <property type="entry name" value="Flavoprotein-like_sf"/>
</dbReference>
<keyword evidence="5" id="KW-1185">Reference proteome</keyword>
<protein>
    <submittedName>
        <fullName evidence="4">NAD(P)H-dependent oxidoreductase</fullName>
        <ecNumber evidence="4">1.-.-.-</ecNumber>
    </submittedName>
</protein>
<dbReference type="PANTHER" id="PTHR30543:SF21">
    <property type="entry name" value="NAD(P)H-DEPENDENT FMN REDUCTASE LOT6"/>
    <property type="match status" value="1"/>
</dbReference>
<accession>A0ABU5P2A4</accession>
<keyword evidence="2" id="KW-0285">Flavoprotein</keyword>
<dbReference type="Proteomes" id="UP001305746">
    <property type="component" value="Unassembled WGS sequence"/>
</dbReference>
<keyword evidence="4" id="KW-0560">Oxidoreductase</keyword>
<dbReference type="RefSeq" id="WP_322856500.1">
    <property type="nucleotide sequence ID" value="NZ_JAYDCJ010000003.1"/>
</dbReference>
<evidence type="ECO:0000313" key="5">
    <source>
        <dbReference type="Proteomes" id="UP001305746"/>
    </source>
</evidence>
<dbReference type="SUPFAM" id="SSF52218">
    <property type="entry name" value="Flavoproteins"/>
    <property type="match status" value="1"/>
</dbReference>
<evidence type="ECO:0000313" key="4">
    <source>
        <dbReference type="EMBL" id="MEA1082067.1"/>
    </source>
</evidence>
<keyword evidence="2" id="KW-0288">FMN</keyword>
<dbReference type="EMBL" id="JAYDCJ010000003">
    <property type="protein sequence ID" value="MEA1082067.1"/>
    <property type="molecule type" value="Genomic_DNA"/>
</dbReference>
<organism evidence="4 5">
    <name type="scientific">Marinobacter qingdaonensis</name>
    <dbReference type="NCBI Taxonomy" id="3108486"/>
    <lineage>
        <taxon>Bacteria</taxon>
        <taxon>Pseudomonadati</taxon>
        <taxon>Pseudomonadota</taxon>
        <taxon>Gammaproteobacteria</taxon>
        <taxon>Pseudomonadales</taxon>
        <taxon>Marinobacteraceae</taxon>
        <taxon>Marinobacter</taxon>
    </lineage>
</organism>
<dbReference type="Gene3D" id="3.40.50.360">
    <property type="match status" value="1"/>
</dbReference>
<evidence type="ECO:0000256" key="2">
    <source>
        <dbReference type="ARBA" id="ARBA00022643"/>
    </source>
</evidence>
<dbReference type="EC" id="1.-.-.-" evidence="4"/>
<gene>
    <name evidence="4" type="ORF">U5822_15435</name>
</gene>
<feature type="domain" description="NADPH-dependent FMN reductase-like" evidence="3">
    <location>
        <begin position="4"/>
        <end position="146"/>
    </location>
</feature>